<accession>A0A0D2PB92</accession>
<keyword evidence="5" id="KW-0539">Nucleus</keyword>
<feature type="repeat" description="WD" evidence="4">
    <location>
        <begin position="125"/>
        <end position="159"/>
    </location>
</feature>
<dbReference type="PANTHER" id="PTHR18763:SF0">
    <property type="entry name" value="WD REPEAT-CONTAINING PROTEIN 18"/>
    <property type="match status" value="1"/>
</dbReference>
<dbReference type="PANTHER" id="PTHR18763">
    <property type="entry name" value="WD-REPEAT PROTEIN 18"/>
    <property type="match status" value="1"/>
</dbReference>
<evidence type="ECO:0000256" key="5">
    <source>
        <dbReference type="RuleBase" id="RU369067"/>
    </source>
</evidence>
<comment type="similarity">
    <text evidence="1 5">Belongs to the WD repeat IPI3/WDR18 family.</text>
</comment>
<dbReference type="GO" id="GO:0120330">
    <property type="term" value="C:rixosome complex"/>
    <property type="evidence" value="ECO:0007669"/>
    <property type="project" value="UniProtKB-UniRule"/>
</dbReference>
<dbReference type="InterPro" id="IPR045227">
    <property type="entry name" value="WDR18/Ipi3/RID3"/>
</dbReference>
<dbReference type="PROSITE" id="PS50294">
    <property type="entry name" value="WD_REPEATS_REGION"/>
    <property type="match status" value="1"/>
</dbReference>
<keyword evidence="2 4" id="KW-0853">WD repeat</keyword>
<organism evidence="7 8">
    <name type="scientific">Hypholoma sublateritium (strain FD-334 SS-4)</name>
    <dbReference type="NCBI Taxonomy" id="945553"/>
    <lineage>
        <taxon>Eukaryota</taxon>
        <taxon>Fungi</taxon>
        <taxon>Dikarya</taxon>
        <taxon>Basidiomycota</taxon>
        <taxon>Agaricomycotina</taxon>
        <taxon>Agaricomycetes</taxon>
        <taxon>Agaricomycetidae</taxon>
        <taxon>Agaricales</taxon>
        <taxon>Agaricineae</taxon>
        <taxon>Strophariaceae</taxon>
        <taxon>Hypholoma</taxon>
    </lineage>
</organism>
<dbReference type="SUPFAM" id="SSF50978">
    <property type="entry name" value="WD40 repeat-like"/>
    <property type="match status" value="1"/>
</dbReference>
<dbReference type="Gene3D" id="2.130.10.10">
    <property type="entry name" value="YVTN repeat-like/Quinoprotein amine dehydrogenase"/>
    <property type="match status" value="2"/>
</dbReference>
<comment type="subunit">
    <text evidence="5">Component of the RIX1 complex, composed of IPI1, RIX1/IPI2 and IPI3 in a 1:2:2 stoichiometry. The complex interacts (via RIX1) with MDN1 (via its hexameric AAA ATPase ring) and the pre-60S ribosome particles.</text>
</comment>
<name>A0A0D2PB92_HYPSF</name>
<evidence type="ECO:0000256" key="3">
    <source>
        <dbReference type="ARBA" id="ARBA00022737"/>
    </source>
</evidence>
<reference evidence="8" key="1">
    <citation type="submission" date="2014-04" db="EMBL/GenBank/DDBJ databases">
        <title>Evolutionary Origins and Diversification of the Mycorrhizal Mutualists.</title>
        <authorList>
            <consortium name="DOE Joint Genome Institute"/>
            <consortium name="Mycorrhizal Genomics Consortium"/>
            <person name="Kohler A."/>
            <person name="Kuo A."/>
            <person name="Nagy L.G."/>
            <person name="Floudas D."/>
            <person name="Copeland A."/>
            <person name="Barry K.W."/>
            <person name="Cichocki N."/>
            <person name="Veneault-Fourrey C."/>
            <person name="LaButti K."/>
            <person name="Lindquist E.A."/>
            <person name="Lipzen A."/>
            <person name="Lundell T."/>
            <person name="Morin E."/>
            <person name="Murat C."/>
            <person name="Riley R."/>
            <person name="Ohm R."/>
            <person name="Sun H."/>
            <person name="Tunlid A."/>
            <person name="Henrissat B."/>
            <person name="Grigoriev I.V."/>
            <person name="Hibbett D.S."/>
            <person name="Martin F."/>
        </authorList>
    </citation>
    <scope>NUCLEOTIDE SEQUENCE [LARGE SCALE GENOMIC DNA]</scope>
    <source>
        <strain evidence="8">FD-334 SS-4</strain>
    </source>
</reference>
<sequence>MLLQETILCATAPTPSVAGPGLIAVHDIQTGATLASFKQTNAGPHSIAVLESKNTQGGFILASQPEKLVLNVYNFQKDQISLKIFLPEKLTAISIDPRGDFCAGGTAAGRIYLWETASGILFNSWDAHYRQVNVLRFTTDGAALISGSDDSGVNVWSVSRLLDEETQNEPLMPYCTLSDHTLPVTDIICGIGLFPECRVLTSSLDHSVKLWDLSSKSLLTTFHFPQPISYLAWDATERLFFAASSDGSIHQMNLFRERESKIGGIVTEAVGGAGVTDVIRADDDESREARKKRLISVGQPISSMCMSLTSTNLLVGTSDGLIHIYDVPSHQLLRTISNHKGMSIAHLQTMVKPPDLIGHIGLEFRSGNSNDAKDTVPVKPVMNFQKTRDPKPRHAHEITAMLPAGNRAYKDESTSYSTEELLRDYAYFVQPVTSTKAGEPNPVALNSKIIELESELENMRELLSKAKGVNDAMWETVVQKLVSSVNDQEISAPQESDPADQERSRKRGRAL</sequence>
<comment type="function">
    <text evidence="5">Component of the RIX1 complex required for processing of ITS2 sequences from 35S pre-rRNA.</text>
</comment>
<evidence type="ECO:0000313" key="8">
    <source>
        <dbReference type="Proteomes" id="UP000054270"/>
    </source>
</evidence>
<dbReference type="AlphaFoldDB" id="A0A0D2PB92"/>
<dbReference type="EMBL" id="KN817522">
    <property type="protein sequence ID" value="KJA28144.1"/>
    <property type="molecule type" value="Genomic_DNA"/>
</dbReference>
<keyword evidence="8" id="KW-1185">Reference proteome</keyword>
<feature type="repeat" description="WD" evidence="4">
    <location>
        <begin position="199"/>
        <end position="221"/>
    </location>
</feature>
<evidence type="ECO:0000256" key="6">
    <source>
        <dbReference type="SAM" id="MobiDB-lite"/>
    </source>
</evidence>
<dbReference type="PROSITE" id="PS50082">
    <property type="entry name" value="WD_REPEATS_2"/>
    <property type="match status" value="2"/>
</dbReference>
<feature type="region of interest" description="Disordered" evidence="6">
    <location>
        <begin position="486"/>
        <end position="511"/>
    </location>
</feature>
<dbReference type="InterPro" id="IPR015943">
    <property type="entry name" value="WD40/YVTN_repeat-like_dom_sf"/>
</dbReference>
<dbReference type="Proteomes" id="UP000054270">
    <property type="component" value="Unassembled WGS sequence"/>
</dbReference>
<evidence type="ECO:0000256" key="1">
    <source>
        <dbReference type="ARBA" id="ARBA00010143"/>
    </source>
</evidence>
<dbReference type="GO" id="GO:0006364">
    <property type="term" value="P:rRNA processing"/>
    <property type="evidence" value="ECO:0007669"/>
    <property type="project" value="UniProtKB-UniRule"/>
</dbReference>
<dbReference type="Pfam" id="PF00400">
    <property type="entry name" value="WD40"/>
    <property type="match status" value="2"/>
</dbReference>
<keyword evidence="5" id="KW-0698">rRNA processing</keyword>
<evidence type="ECO:0000256" key="4">
    <source>
        <dbReference type="PROSITE-ProRule" id="PRU00221"/>
    </source>
</evidence>
<keyword evidence="3" id="KW-0677">Repeat</keyword>
<dbReference type="GO" id="GO:0005656">
    <property type="term" value="C:nuclear pre-replicative complex"/>
    <property type="evidence" value="ECO:0007669"/>
    <property type="project" value="TreeGrafter"/>
</dbReference>
<evidence type="ECO:0000313" key="7">
    <source>
        <dbReference type="EMBL" id="KJA28144.1"/>
    </source>
</evidence>
<comment type="subcellular location">
    <subcellularLocation>
        <location evidence="5">Nucleus</location>
    </subcellularLocation>
</comment>
<dbReference type="OrthoDB" id="756370at2759"/>
<dbReference type="InterPro" id="IPR001680">
    <property type="entry name" value="WD40_rpt"/>
</dbReference>
<dbReference type="InterPro" id="IPR036322">
    <property type="entry name" value="WD40_repeat_dom_sf"/>
</dbReference>
<dbReference type="STRING" id="945553.A0A0D2PB92"/>
<dbReference type="OMA" id="GVNARIY"/>
<dbReference type="SMART" id="SM00320">
    <property type="entry name" value="WD40"/>
    <property type="match status" value="5"/>
</dbReference>
<protein>
    <recommendedName>
        <fullName evidence="5">Pre-rRNA-processing protein IPI3</fullName>
    </recommendedName>
</protein>
<evidence type="ECO:0000256" key="2">
    <source>
        <dbReference type="ARBA" id="ARBA00022574"/>
    </source>
</evidence>
<dbReference type="GO" id="GO:0006261">
    <property type="term" value="P:DNA-templated DNA replication"/>
    <property type="evidence" value="ECO:0007669"/>
    <property type="project" value="TreeGrafter"/>
</dbReference>
<gene>
    <name evidence="7" type="ORF">HYPSUDRAFT_197670</name>
</gene>
<proteinExistence type="inferred from homology"/>